<dbReference type="Proteomes" id="UP000233551">
    <property type="component" value="Unassembled WGS sequence"/>
</dbReference>
<accession>A0A2I0HQ68</accession>
<evidence type="ECO:0000313" key="2">
    <source>
        <dbReference type="EMBL" id="PKI33858.1"/>
    </source>
</evidence>
<evidence type="ECO:0000313" key="3">
    <source>
        <dbReference type="Proteomes" id="UP000233551"/>
    </source>
</evidence>
<keyword evidence="3" id="KW-1185">Reference proteome</keyword>
<evidence type="ECO:0000256" key="1">
    <source>
        <dbReference type="SAM" id="MobiDB-lite"/>
    </source>
</evidence>
<sequence length="113" mass="11656">MATAQVGSANARASTVARTQSPSNVQASNINFQNVDASTIYDSGGSYAFLAPLCTGSTNCLIYDAIAPPASVVILNSSMDVKTLTNVKIQGSTAVLGDARICRATIPVRMATE</sequence>
<proteinExistence type="predicted"/>
<organism evidence="2 3">
    <name type="scientific">Punica granatum</name>
    <name type="common">Pomegranate</name>
    <dbReference type="NCBI Taxonomy" id="22663"/>
    <lineage>
        <taxon>Eukaryota</taxon>
        <taxon>Viridiplantae</taxon>
        <taxon>Streptophyta</taxon>
        <taxon>Embryophyta</taxon>
        <taxon>Tracheophyta</taxon>
        <taxon>Spermatophyta</taxon>
        <taxon>Magnoliopsida</taxon>
        <taxon>eudicotyledons</taxon>
        <taxon>Gunneridae</taxon>
        <taxon>Pentapetalae</taxon>
        <taxon>rosids</taxon>
        <taxon>malvids</taxon>
        <taxon>Myrtales</taxon>
        <taxon>Lythraceae</taxon>
        <taxon>Punica</taxon>
    </lineage>
</organism>
<protein>
    <submittedName>
        <fullName evidence="2">Uncharacterized protein</fullName>
    </submittedName>
</protein>
<dbReference type="AlphaFoldDB" id="A0A2I0HQ68"/>
<comment type="caution">
    <text evidence="2">The sequence shown here is derived from an EMBL/GenBank/DDBJ whole genome shotgun (WGS) entry which is preliminary data.</text>
</comment>
<gene>
    <name evidence="2" type="ORF">CRG98_045753</name>
</gene>
<dbReference type="EMBL" id="PGOL01006278">
    <property type="protein sequence ID" value="PKI33858.1"/>
    <property type="molecule type" value="Genomic_DNA"/>
</dbReference>
<reference evidence="2 3" key="1">
    <citation type="submission" date="2017-11" db="EMBL/GenBank/DDBJ databases">
        <title>De-novo sequencing of pomegranate (Punica granatum L.) genome.</title>
        <authorList>
            <person name="Akparov Z."/>
            <person name="Amiraslanov A."/>
            <person name="Hajiyeva S."/>
            <person name="Abbasov M."/>
            <person name="Kaur K."/>
            <person name="Hamwieh A."/>
            <person name="Solovyev V."/>
            <person name="Salamov A."/>
            <person name="Braich B."/>
            <person name="Kosarev P."/>
            <person name="Mahmoud A."/>
            <person name="Hajiyev E."/>
            <person name="Babayeva S."/>
            <person name="Izzatullayeva V."/>
            <person name="Mammadov A."/>
            <person name="Mammadov A."/>
            <person name="Sharifova S."/>
            <person name="Ojaghi J."/>
            <person name="Eynullazada K."/>
            <person name="Bayramov B."/>
            <person name="Abdulazimova A."/>
            <person name="Shahmuradov I."/>
        </authorList>
    </citation>
    <scope>NUCLEOTIDE SEQUENCE [LARGE SCALE GENOMIC DNA]</scope>
    <source>
        <strain evidence="3">cv. AG2017</strain>
        <tissue evidence="2">Leaf</tissue>
    </source>
</reference>
<name>A0A2I0HQ68_PUNGR</name>
<feature type="region of interest" description="Disordered" evidence="1">
    <location>
        <begin position="1"/>
        <end position="23"/>
    </location>
</feature>